<dbReference type="OrthoDB" id="5185819at2"/>
<accession>A0A101NEH2</accession>
<evidence type="ECO:0000313" key="3">
    <source>
        <dbReference type="Proteomes" id="UP000054241"/>
    </source>
</evidence>
<sequence>MGANQAFEGVEVLDRAHAYLREVVAAVPEEAWGAPTPCAEWTVRQVLNHARIDQQAYGLTLTGGRPDADPFQPADVLDGDPADELTKVLDAVAEAYAQLPADAESVPTPLGPLPLRLAAAAAAMDAAVHAWDIAVATRQDRPLAPEPAAGIRPAADRLVPHLRASYHVFALEVALSGTGDAAGSLLAFLGRDPHWTPAES</sequence>
<dbReference type="EMBL" id="LMWL01000070">
    <property type="protein sequence ID" value="KUM91689.1"/>
    <property type="molecule type" value="Genomic_DNA"/>
</dbReference>
<keyword evidence="3" id="KW-1185">Reference proteome</keyword>
<comment type="caution">
    <text evidence="2">The sequence shown here is derived from an EMBL/GenBank/DDBJ whole genome shotgun (WGS) entry which is preliminary data.</text>
</comment>
<gene>
    <name evidence="2" type="ORF">AQI88_35915</name>
</gene>
<dbReference type="Gene3D" id="1.20.120.450">
    <property type="entry name" value="dinb family like domain"/>
    <property type="match status" value="1"/>
</dbReference>
<dbReference type="NCBIfam" id="TIGR03086">
    <property type="entry name" value="TIGR03086 family metal-binding protein"/>
    <property type="match status" value="1"/>
</dbReference>
<dbReference type="Pfam" id="PF11716">
    <property type="entry name" value="MDMPI_N"/>
    <property type="match status" value="1"/>
</dbReference>
<protein>
    <recommendedName>
        <fullName evidence="1">Mycothiol-dependent maleylpyruvate isomerase metal-binding domain-containing protein</fullName>
    </recommendedName>
</protein>
<feature type="domain" description="Mycothiol-dependent maleylpyruvate isomerase metal-binding" evidence="1">
    <location>
        <begin position="13"/>
        <end position="134"/>
    </location>
</feature>
<dbReference type="Proteomes" id="UP000054241">
    <property type="component" value="Unassembled WGS sequence"/>
</dbReference>
<dbReference type="InterPro" id="IPR017520">
    <property type="entry name" value="CHP03086"/>
</dbReference>
<dbReference type="InterPro" id="IPR034660">
    <property type="entry name" value="DinB/YfiT-like"/>
</dbReference>
<dbReference type="AlphaFoldDB" id="A0A101NEH2"/>
<evidence type="ECO:0000313" key="2">
    <source>
        <dbReference type="EMBL" id="KUM91689.1"/>
    </source>
</evidence>
<dbReference type="SUPFAM" id="SSF109854">
    <property type="entry name" value="DinB/YfiT-like putative metalloenzymes"/>
    <property type="match status" value="1"/>
</dbReference>
<dbReference type="GO" id="GO:0046872">
    <property type="term" value="F:metal ion binding"/>
    <property type="evidence" value="ECO:0007669"/>
    <property type="project" value="InterPro"/>
</dbReference>
<dbReference type="InterPro" id="IPR017517">
    <property type="entry name" value="Maleyloyr_isom"/>
</dbReference>
<evidence type="ECO:0000259" key="1">
    <source>
        <dbReference type="Pfam" id="PF11716"/>
    </source>
</evidence>
<dbReference type="STRING" id="67285.AQI88_35915"/>
<organism evidence="2 3">
    <name type="scientific">Streptomyces cellostaticus</name>
    <dbReference type="NCBI Taxonomy" id="67285"/>
    <lineage>
        <taxon>Bacteria</taxon>
        <taxon>Bacillati</taxon>
        <taxon>Actinomycetota</taxon>
        <taxon>Actinomycetes</taxon>
        <taxon>Kitasatosporales</taxon>
        <taxon>Streptomycetaceae</taxon>
        <taxon>Streptomyces</taxon>
    </lineage>
</organism>
<dbReference type="InterPro" id="IPR024344">
    <property type="entry name" value="MDMPI_metal-binding"/>
</dbReference>
<proteinExistence type="predicted"/>
<name>A0A101NEH2_9ACTN</name>
<reference evidence="2 3" key="1">
    <citation type="submission" date="2015-10" db="EMBL/GenBank/DDBJ databases">
        <title>Draft genome sequence of Streptomyces cellostaticus DSM 40189, type strain for the species Streptomyces cellostaticus.</title>
        <authorList>
            <person name="Ruckert C."/>
            <person name="Winkler A."/>
            <person name="Kalinowski J."/>
            <person name="Kampfer P."/>
            <person name="Glaeser S."/>
        </authorList>
    </citation>
    <scope>NUCLEOTIDE SEQUENCE [LARGE SCALE GENOMIC DNA]</scope>
    <source>
        <strain evidence="2 3">DSM 40189</strain>
    </source>
</reference>
<dbReference type="NCBIfam" id="TIGR03083">
    <property type="entry name" value="maleylpyruvate isomerase family mycothiol-dependent enzyme"/>
    <property type="match status" value="1"/>
</dbReference>